<dbReference type="AlphaFoldDB" id="A0A4U6W812"/>
<dbReference type="Proteomes" id="UP000298652">
    <property type="component" value="Chromosome 1"/>
</dbReference>
<dbReference type="EMBL" id="CM016552">
    <property type="protein sequence ID" value="TKW38820.1"/>
    <property type="molecule type" value="Genomic_DNA"/>
</dbReference>
<name>A0A4U6W812_SETVI</name>
<organism evidence="2 3">
    <name type="scientific">Setaria viridis</name>
    <name type="common">Green bristlegrass</name>
    <name type="synonym">Setaria italica subsp. viridis</name>
    <dbReference type="NCBI Taxonomy" id="4556"/>
    <lineage>
        <taxon>Eukaryota</taxon>
        <taxon>Viridiplantae</taxon>
        <taxon>Streptophyta</taxon>
        <taxon>Embryophyta</taxon>
        <taxon>Tracheophyta</taxon>
        <taxon>Spermatophyta</taxon>
        <taxon>Magnoliopsida</taxon>
        <taxon>Liliopsida</taxon>
        <taxon>Poales</taxon>
        <taxon>Poaceae</taxon>
        <taxon>PACMAD clade</taxon>
        <taxon>Panicoideae</taxon>
        <taxon>Panicodae</taxon>
        <taxon>Paniceae</taxon>
        <taxon>Cenchrinae</taxon>
        <taxon>Setaria</taxon>
    </lineage>
</organism>
<reference evidence="2" key="1">
    <citation type="submission" date="2019-03" db="EMBL/GenBank/DDBJ databases">
        <title>WGS assembly of Setaria viridis.</title>
        <authorList>
            <person name="Huang P."/>
            <person name="Jenkins J."/>
            <person name="Grimwood J."/>
            <person name="Barry K."/>
            <person name="Healey A."/>
            <person name="Mamidi S."/>
            <person name="Sreedasyam A."/>
            <person name="Shu S."/>
            <person name="Feldman M."/>
            <person name="Wu J."/>
            <person name="Yu Y."/>
            <person name="Chen C."/>
            <person name="Johnson J."/>
            <person name="Rokhsar D."/>
            <person name="Baxter I."/>
            <person name="Schmutz J."/>
            <person name="Brutnell T."/>
            <person name="Kellogg E."/>
        </authorList>
    </citation>
    <scope>NUCLEOTIDE SEQUENCE [LARGE SCALE GENOMIC DNA]</scope>
</reference>
<feature type="compositionally biased region" description="Basic and acidic residues" evidence="1">
    <location>
        <begin position="100"/>
        <end position="111"/>
    </location>
</feature>
<sequence>MIHPRSLDLHCAPPAPAVHAHPIRSGKDGQRGTSAAFPSLHHVINASSCRGGWRSASPRSQPRSPRLRSPSDGPADLISPSNGARGKRPGAACARSPPGRGREGRGEADKS</sequence>
<keyword evidence="3" id="KW-1185">Reference proteome</keyword>
<feature type="region of interest" description="Disordered" evidence="1">
    <location>
        <begin position="1"/>
        <end position="111"/>
    </location>
</feature>
<evidence type="ECO:0000313" key="2">
    <source>
        <dbReference type="EMBL" id="TKW38820.1"/>
    </source>
</evidence>
<feature type="compositionally biased region" description="Low complexity" evidence="1">
    <location>
        <begin position="54"/>
        <end position="74"/>
    </location>
</feature>
<accession>A0A4U6W812</accession>
<gene>
    <name evidence="2" type="ORF">SEVIR_1G140300v2</name>
</gene>
<evidence type="ECO:0000313" key="3">
    <source>
        <dbReference type="Proteomes" id="UP000298652"/>
    </source>
</evidence>
<evidence type="ECO:0000256" key="1">
    <source>
        <dbReference type="SAM" id="MobiDB-lite"/>
    </source>
</evidence>
<proteinExistence type="predicted"/>
<dbReference type="Gramene" id="TKW38820">
    <property type="protein sequence ID" value="TKW38820"/>
    <property type="gene ID" value="SEVIR_1G140300v2"/>
</dbReference>
<protein>
    <submittedName>
        <fullName evidence="2">Uncharacterized protein</fullName>
    </submittedName>
</protein>